<dbReference type="Pfam" id="PF08158">
    <property type="entry name" value="SDA1_HEAT"/>
    <property type="match status" value="1"/>
</dbReference>
<organism evidence="3 4">
    <name type="scientific">Musa acuminata subsp. malaccensis</name>
    <name type="common">Wild banana</name>
    <name type="synonym">Musa malaccensis</name>
    <dbReference type="NCBI Taxonomy" id="214687"/>
    <lineage>
        <taxon>Eukaryota</taxon>
        <taxon>Viridiplantae</taxon>
        <taxon>Streptophyta</taxon>
        <taxon>Embryophyta</taxon>
        <taxon>Tracheophyta</taxon>
        <taxon>Spermatophyta</taxon>
        <taxon>Magnoliopsida</taxon>
        <taxon>Liliopsida</taxon>
        <taxon>Zingiberales</taxon>
        <taxon>Musaceae</taxon>
        <taxon>Musa</taxon>
    </lineage>
</organism>
<evidence type="ECO:0000256" key="1">
    <source>
        <dbReference type="RuleBase" id="RU365057"/>
    </source>
</evidence>
<dbReference type="InterPro" id="IPR027312">
    <property type="entry name" value="Sda1"/>
</dbReference>
<evidence type="ECO:0000313" key="3">
    <source>
        <dbReference type="EnsemblPlants" id="Ma01_p12580.1"/>
    </source>
</evidence>
<evidence type="ECO:0000259" key="2">
    <source>
        <dbReference type="Pfam" id="PF08158"/>
    </source>
</evidence>
<dbReference type="AlphaFoldDB" id="A0A804HTC1"/>
<keyword evidence="1" id="KW-0653">Protein transport</keyword>
<dbReference type="OMA" id="RINFIVY"/>
<keyword evidence="4" id="KW-1185">Reference proteome</keyword>
<evidence type="ECO:0000313" key="4">
    <source>
        <dbReference type="Proteomes" id="UP000012960"/>
    </source>
</evidence>
<dbReference type="GO" id="GO:0015031">
    <property type="term" value="P:protein transport"/>
    <property type="evidence" value="ECO:0007669"/>
    <property type="project" value="UniProtKB-KW"/>
</dbReference>
<sequence length="309" mass="35818">MSYAICSVTDLRINFIVYLLIIDIEETLELFMDIQILGDRTLRKLAFSHVVDNIQRMNQKHKNEAKNRKLQNILFLMLQGEEEQRAKRSLVILCDLHRRRVWFDDRTANAICTACFHSSSRIMISALSFLLGYEQIEEEDDSEASSSEDDTTSQQPITLSREAIYKANHKGTAASKKKKKAKLQRAIRNMKRQQRITSQSNSSSYYSPLTHLKDAQGFAEKLFSRLQRCNERFEVVILFLMHAIIIFEIFTLISCLLIYIASLVVAFSIEIINVLENWPEYLNLHVTKIGMYYKELYVALCSIQNVLNG</sequence>
<dbReference type="EnsemblPlants" id="Ma01_t12580.1">
    <property type="protein sequence ID" value="Ma01_p12580.1"/>
    <property type="gene ID" value="Ma01_g12580"/>
</dbReference>
<feature type="domain" description="SDA1 N-terminal" evidence="2">
    <location>
        <begin position="21"/>
        <end position="241"/>
    </location>
</feature>
<dbReference type="Proteomes" id="UP000012960">
    <property type="component" value="Unplaced"/>
</dbReference>
<keyword evidence="1" id="KW-0813">Transport</keyword>
<dbReference type="PANTHER" id="PTHR12730">
    <property type="entry name" value="HSDA/SDA1-RELATED"/>
    <property type="match status" value="1"/>
</dbReference>
<proteinExistence type="inferred from homology"/>
<reference evidence="3" key="1">
    <citation type="submission" date="2021-05" db="UniProtKB">
        <authorList>
            <consortium name="EnsemblPlants"/>
        </authorList>
    </citation>
    <scope>IDENTIFICATION</scope>
    <source>
        <strain evidence="3">subsp. malaccensis</strain>
    </source>
</reference>
<comment type="subcellular location">
    <subcellularLocation>
        <location evidence="1">Nucleus</location>
        <location evidence="1">Nucleolus</location>
    </subcellularLocation>
</comment>
<keyword evidence="1" id="KW-0690">Ribosome biogenesis</keyword>
<comment type="similarity">
    <text evidence="1">Belongs to the SDA1 family.</text>
</comment>
<protein>
    <recommendedName>
        <fullName evidence="1">Protein SDA1</fullName>
    </recommendedName>
</protein>
<dbReference type="InterPro" id="IPR012977">
    <property type="entry name" value="SDA1_N"/>
</dbReference>
<dbReference type="Gramene" id="Ma01_t12580.1">
    <property type="protein sequence ID" value="Ma01_p12580.1"/>
    <property type="gene ID" value="Ma01_g12580"/>
</dbReference>
<dbReference type="GO" id="GO:0042273">
    <property type="term" value="P:ribosomal large subunit biogenesis"/>
    <property type="evidence" value="ECO:0000318"/>
    <property type="project" value="GO_Central"/>
</dbReference>
<dbReference type="InParanoid" id="A0A804HTC1"/>
<name>A0A804HTC1_MUSAM</name>
<dbReference type="GO" id="GO:0005730">
    <property type="term" value="C:nucleolus"/>
    <property type="evidence" value="ECO:0000318"/>
    <property type="project" value="GO_Central"/>
</dbReference>
<dbReference type="GO" id="GO:0000055">
    <property type="term" value="P:ribosomal large subunit export from nucleus"/>
    <property type="evidence" value="ECO:0000318"/>
    <property type="project" value="GO_Central"/>
</dbReference>
<dbReference type="PANTHER" id="PTHR12730:SF0">
    <property type="entry name" value="PROTEIN SDA1 HOMOLOG"/>
    <property type="match status" value="1"/>
</dbReference>
<comment type="function">
    <text evidence="1">Required for 60S pre-ribosomal subunits export to the cytoplasm.</text>
</comment>
<keyword evidence="1" id="KW-0539">Nucleus</keyword>
<accession>A0A804HTC1</accession>